<sequence length="269" mass="31464">MIIIDIFLKLYVIMMSEIIKFQSKGIKMIRLKGLNKILRIGLLAGALLGIATPLMAKPLFTDTELAKRVSVYNKVLNNEDILACNRSVDSTKYFSAGWDYKQKIPSEWKKEFQQCVLDKVQQKIDTKIKATEKERKEKIAKENKEIMQKAKENAKKVMEKFIAFEIKEKSNYVSNEKQLRMIIDRAYETGISRWLDDLHRKYGYKNTEETIEALGFSEYGEEAKIIRYGVENYIKEQEKGLRDNSNYIALLKTQAFNNEENKVAFKYKH</sequence>
<name>A0A0D3RKV4_HELPX</name>
<proteinExistence type="predicted"/>
<accession>A0A0D3RKV4</accession>
<evidence type="ECO:0000256" key="1">
    <source>
        <dbReference type="SAM" id="Coils"/>
    </source>
</evidence>
<keyword evidence="2" id="KW-0614">Plasmid</keyword>
<dbReference type="EMBL" id="KM583812">
    <property type="protein sequence ID" value="AJS10390.1"/>
    <property type="molecule type" value="Genomic_DNA"/>
</dbReference>
<evidence type="ECO:0000313" key="2">
    <source>
        <dbReference type="EMBL" id="AJS10390.1"/>
    </source>
</evidence>
<keyword evidence="1" id="KW-0175">Coiled coil</keyword>
<protein>
    <submittedName>
        <fullName evidence="2">Uncharacterized protein</fullName>
    </submittedName>
</protein>
<feature type="coiled-coil region" evidence="1">
    <location>
        <begin position="129"/>
        <end position="160"/>
    </location>
</feature>
<dbReference type="AlphaFoldDB" id="A0A0D3RKV4"/>
<geneLocation type="plasmid" evidence="2">
    <name>pUM096</name>
</geneLocation>
<organism evidence="2">
    <name type="scientific">Helicobacter pylori</name>
    <name type="common">Campylobacter pylori</name>
    <dbReference type="NCBI Taxonomy" id="210"/>
    <lineage>
        <taxon>Bacteria</taxon>
        <taxon>Pseudomonadati</taxon>
        <taxon>Campylobacterota</taxon>
        <taxon>Epsilonproteobacteria</taxon>
        <taxon>Campylobacterales</taxon>
        <taxon>Helicobacteraceae</taxon>
        <taxon>Helicobacter</taxon>
    </lineage>
</organism>
<reference evidence="2" key="1">
    <citation type="submission" date="2014-09" db="EMBL/GenBank/DDBJ databases">
        <title>Plasmid profiling of clinical strains of Helicobacter pylori from Malaysia.</title>
        <authorList>
            <person name="Ooi M.K."/>
            <person name="Gan H.Y."/>
            <person name="Loke M.F."/>
            <person name="Gan H.M."/>
            <person name="Goh K.L."/>
            <person name="Vadivelu J."/>
            <person name="Dieye Y."/>
        </authorList>
    </citation>
    <scope>NUCLEOTIDE SEQUENCE</scope>
    <source>
        <strain evidence="2">UM096</strain>
        <plasmid evidence="2">pUM096</plasmid>
    </source>
</reference>